<comment type="caution">
    <text evidence="1">The sequence shown here is derived from an EMBL/GenBank/DDBJ whole genome shotgun (WGS) entry which is preliminary data.</text>
</comment>
<dbReference type="PROSITE" id="PS51257">
    <property type="entry name" value="PROKAR_LIPOPROTEIN"/>
    <property type="match status" value="1"/>
</dbReference>
<dbReference type="Gene3D" id="3.90.930.1">
    <property type="match status" value="1"/>
</dbReference>
<name>A0A176TCP5_9FLAO</name>
<dbReference type="OrthoDB" id="671157at2"/>
<dbReference type="AlphaFoldDB" id="A0A176TCP5"/>
<dbReference type="RefSeq" id="WP_068449026.1">
    <property type="nucleotide sequence ID" value="NZ_CP150660.1"/>
</dbReference>
<evidence type="ECO:0000313" key="2">
    <source>
        <dbReference type="Proteomes" id="UP000076923"/>
    </source>
</evidence>
<accession>A0A176TCP5</accession>
<dbReference type="EMBL" id="LVWE01000018">
    <property type="protein sequence ID" value="OAD45604.1"/>
    <property type="molecule type" value="Genomic_DNA"/>
</dbReference>
<proteinExistence type="predicted"/>
<reference evidence="1 2" key="1">
    <citation type="submission" date="2016-02" db="EMBL/GenBank/DDBJ databases">
        <title>Draft genome sequence of Polaribacter atrinae KACC17473.</title>
        <authorList>
            <person name="Shin S.-K."/>
            <person name="Yi H."/>
        </authorList>
    </citation>
    <scope>NUCLEOTIDE SEQUENCE [LARGE SCALE GENOMIC DNA]</scope>
    <source>
        <strain evidence="1 2">KACC 17473</strain>
    </source>
</reference>
<dbReference type="SUPFAM" id="SSF82185">
    <property type="entry name" value="Histone H3 K4-specific methyltransferase SET7/9 N-terminal domain"/>
    <property type="match status" value="1"/>
</dbReference>
<sequence length="211" mass="25272">MKTLQKSIFLLLISFSCFSQKNEREKLNLVFFDKCTNNFIKPEIEIDTIAGLKNGRLLTYYIKRGDWISQAFSSTMLNRESIDTIKIPKILFSFGNELHSKRWNYLNCEKICEGIETDFYENGNKRIEGNFKNGKPVELKEFKENGKLFSQSFYENFTLNFKRINYFNENEEIYEYDIYENKKRKTIIRTFDKNGVLISKEIEKKHIEKRH</sequence>
<protein>
    <submittedName>
        <fullName evidence="1">Uncharacterized protein</fullName>
    </submittedName>
</protein>
<dbReference type="Proteomes" id="UP000076923">
    <property type="component" value="Unassembled WGS sequence"/>
</dbReference>
<keyword evidence="2" id="KW-1185">Reference proteome</keyword>
<evidence type="ECO:0000313" key="1">
    <source>
        <dbReference type="EMBL" id="OAD45604.1"/>
    </source>
</evidence>
<organism evidence="1 2">
    <name type="scientific">Polaribacter atrinae</name>
    <dbReference type="NCBI Taxonomy" id="1333662"/>
    <lineage>
        <taxon>Bacteria</taxon>
        <taxon>Pseudomonadati</taxon>
        <taxon>Bacteroidota</taxon>
        <taxon>Flavobacteriia</taxon>
        <taxon>Flavobacteriales</taxon>
        <taxon>Flavobacteriaceae</taxon>
    </lineage>
</organism>
<gene>
    <name evidence="1" type="ORF">LPB303_06510</name>
</gene>
<dbReference type="STRING" id="1333662.LPB303_06510"/>